<accession>A0A8J5K1A5</accession>
<reference evidence="2" key="1">
    <citation type="journal article" date="2021" name="Sci. Adv.">
        <title>The American lobster genome reveals insights on longevity, neural, and immune adaptations.</title>
        <authorList>
            <person name="Polinski J.M."/>
            <person name="Zimin A.V."/>
            <person name="Clark K.F."/>
            <person name="Kohn A.B."/>
            <person name="Sadowski N."/>
            <person name="Timp W."/>
            <person name="Ptitsyn A."/>
            <person name="Khanna P."/>
            <person name="Romanova D.Y."/>
            <person name="Williams P."/>
            <person name="Greenwood S.J."/>
            <person name="Moroz L.L."/>
            <person name="Walt D.R."/>
            <person name="Bodnar A.G."/>
        </authorList>
    </citation>
    <scope>NUCLEOTIDE SEQUENCE</scope>
    <source>
        <strain evidence="2">GMGI-L3</strain>
    </source>
</reference>
<name>A0A8J5K1A5_HOMAM</name>
<evidence type="ECO:0000259" key="1">
    <source>
        <dbReference type="PROSITE" id="PS50279"/>
    </source>
</evidence>
<dbReference type="Pfam" id="PF00014">
    <property type="entry name" value="Kunitz_BPTI"/>
    <property type="match status" value="1"/>
</dbReference>
<evidence type="ECO:0000313" key="2">
    <source>
        <dbReference type="EMBL" id="KAG7164758.1"/>
    </source>
</evidence>
<keyword evidence="3" id="KW-1185">Reference proteome</keyword>
<dbReference type="InterPro" id="IPR036880">
    <property type="entry name" value="Kunitz_BPTI_sf"/>
</dbReference>
<dbReference type="PROSITE" id="PS50279">
    <property type="entry name" value="BPTI_KUNITZ_2"/>
    <property type="match status" value="1"/>
</dbReference>
<dbReference type="SUPFAM" id="SSF57362">
    <property type="entry name" value="BPTI-like"/>
    <property type="match status" value="1"/>
</dbReference>
<comment type="caution">
    <text evidence="2">The sequence shown here is derived from an EMBL/GenBank/DDBJ whole genome shotgun (WGS) entry which is preliminary data.</text>
</comment>
<gene>
    <name evidence="2" type="primary">Vkt3-L</name>
    <name evidence="2" type="ORF">Hamer_G005172</name>
</gene>
<feature type="domain" description="BPTI/Kunitz inhibitor" evidence="1">
    <location>
        <begin position="1"/>
        <end position="42"/>
    </location>
</feature>
<dbReference type="AlphaFoldDB" id="A0A8J5K1A5"/>
<dbReference type="EMBL" id="JAHLQT010024959">
    <property type="protein sequence ID" value="KAG7164758.1"/>
    <property type="molecule type" value="Genomic_DNA"/>
</dbReference>
<sequence>MTMFFYNLETNQCDCFVYGGCEPDDGQPQLVFKNLEECQHTCKPSNLQKGPTCDIVFRKEESFRLFTSAATTTSRPRPNLDLSHFNDDSLLGLFANI</sequence>
<dbReference type="GO" id="GO:0004867">
    <property type="term" value="F:serine-type endopeptidase inhibitor activity"/>
    <property type="evidence" value="ECO:0007669"/>
    <property type="project" value="InterPro"/>
</dbReference>
<organism evidence="2 3">
    <name type="scientific">Homarus americanus</name>
    <name type="common">American lobster</name>
    <dbReference type="NCBI Taxonomy" id="6706"/>
    <lineage>
        <taxon>Eukaryota</taxon>
        <taxon>Metazoa</taxon>
        <taxon>Ecdysozoa</taxon>
        <taxon>Arthropoda</taxon>
        <taxon>Crustacea</taxon>
        <taxon>Multicrustacea</taxon>
        <taxon>Malacostraca</taxon>
        <taxon>Eumalacostraca</taxon>
        <taxon>Eucarida</taxon>
        <taxon>Decapoda</taxon>
        <taxon>Pleocyemata</taxon>
        <taxon>Astacidea</taxon>
        <taxon>Nephropoidea</taxon>
        <taxon>Nephropidae</taxon>
        <taxon>Homarus</taxon>
    </lineage>
</organism>
<protein>
    <submittedName>
        <fullName evidence="2">Kunitz-type serine protease inhibitor 3-like</fullName>
    </submittedName>
</protein>
<dbReference type="Proteomes" id="UP000747542">
    <property type="component" value="Unassembled WGS sequence"/>
</dbReference>
<proteinExistence type="predicted"/>
<dbReference type="InterPro" id="IPR002223">
    <property type="entry name" value="Kunitz_BPTI"/>
</dbReference>
<dbReference type="Gene3D" id="4.10.410.10">
    <property type="entry name" value="Pancreatic trypsin inhibitor Kunitz domain"/>
    <property type="match status" value="1"/>
</dbReference>
<evidence type="ECO:0000313" key="3">
    <source>
        <dbReference type="Proteomes" id="UP000747542"/>
    </source>
</evidence>